<dbReference type="SMART" id="SM00248">
    <property type="entry name" value="ANK"/>
    <property type="match status" value="24"/>
</dbReference>
<sequence>MRPIQTNNRESNASDDDADAVLIGRDDISDYNPEQILPELPDVIEKIRDWLQPTAYDIAGGEYRKHISSHVAGTGAWLTSSDAYQKWLHSDDHGLLWIKGIPGSGKSVMAAKLIHELTQSNPTCPVLFFFFRQIIDANHEPRALLRDWFDQMLSYSPPLQKQLKAYVEAGRSLDSISMEDLWKHLRLAFASLPDKVFCVADALDEIDRGHEEFIQILGKLGHWRPKTVKVLITSRPVPSVEVPLRLIHGLQVRLQETLVDMDISTYVHFVLAKSDIPKADWDTIAKAVPGRANGLFLYAKLAMDAFIEPGANIATVLSKLPSDLNSLYTDLLNEHATRSGVPEVIQRLILQAVTHATRPLRLLELAEMIRVSRPDGAVRDIKATKELIRAACGPLLEILPDETISVIHHSFTEYLKGTTRSDESHPTGYPVLELGSTHAQLALQCLLYLQSGCLDTILIDTRDDVGRRYWRDWGLVSNYGPGTGTSKVSDEEVQLRLKHPLFEYAVNNWHLHIVKSEAAGQDQTEINARLHQLFEQGNNLAGWLQMRWPGRGLGAKRVTQLHVAAKTGLISYTKELLADFDVNGRDFYDRTPVWWAAVEGHAKVISVLVDAGADPDVPDNVTGIKPLHRAAYSNHSAAVTALLKAGVDPLTQKTMDGKWLASFYYSVFGETPLMFACNGHLEAVEAFLPFIGDNLDLVHRALVWAAESRSPAVVSRLLQHPGVDVNAIVEGKTLLYTACRELQTKLVAILLQAGALPTVRYTTGSDGAIHRTDEEDNSTELNCFRALFAHTDVLYLVKDYREEERAIFALLREAGADINFRTRSDGTCLHVAAGSPVFVRLLIEAGADANAVNQYGQTPLHIMSNDRWSSIDSMVLLIEEGHANINAVTPHGETPLHSLLRIYTKDIVKKFLEYGPDCNIVDKQGNNPLHIFMQQYMTDTDVLRILLERGVNPNAKNHEGLTPLLCLHNVNWTLSEVIELFQNAGADIHEVDRDGNNLLFRLLAHRSELFEGDSHKEFTILLDRGLSPSQRNYQGETALHKAVKLYTATEPYGGSKQLNMSRLDFLINLNLDINAVDYKGNNLLHTLASRYDIHDFYRGGYKLIPLWRKLVDLGLDLDQRNHAGRTPLHILCAAPENVEPGVPVESELMPLSFVMSRVKNLNVPDNNGITPLHIAATRSEAFSKQLIDAGANPLVYTHEGLTPLHLAALSKESNIVGLLLSAIQSKQNNTSTSIPLGGVEGIALNKTATKSDATVGVNAQMLDGGNVITPLFYAIMSGRPETVRLLLDAGADVKLGNIFEACLEFEEEIDIQNKHQSVQSFRKMSLMHCWRFSELLLGAGSSSSHREALDLRLHNTARLEEIMDMLIDSGADCSLIESGSGTYQGSIIQRAITQNKDYTAGCLMRVLRKGSPSLEADEYDDDLARLSETMHQYRKQGSVQALRLLKSHITKSQGEYETVSAKVLTWCLAQREYHLIDEISQLGVSFLPISMEDKHLTLYHLIRLGLVSVFESLASREMELVLSKGDWHAFGDTTRPGLWHAKRDGATSQLTPFILVAVQRASPNMDIVRLLVEIYAVDIAENDSSGECALFHVARGYHWWHVHQALPYLLDMGADISMRNEKGQTPLHMALQGGRRVPSPYNWDAAKMLVQRGADVNAVDNKGQSCLSYARHDADMIKFLIEHGAVVVVDSIFAAIDSRNAEVLRALLSGDLDPNTRRDKLPLETDDGSQNKTIEPHEEYPLYHAASKLWPHYSPSEKSYQDATKAMEIVQVLLDHGADPFAKFLKAVIPVERKSDFSAAINSSAQVPEGYVECTLLHEVLLNGYIADTFLEFPGLDVHHRDAKGRTLLHMVCESTRGPDHILGSHAKAANLLEEHVHSFQRLLSLGADLTAQDNFGHNVLHYMLVGEKEIEPIVRAKFFAYTLQNAPKLLNQGNCHGETPLHYAMIRAVERHEVGEAQMLLDAGADPMIISKRGDTMLHKLGKGIAVAGLRTFFKALAECGIDINARNNRGETALFSFYDHSKTLEDSWILEEVHRPTGQHVKPLLEKLGGDFFVRDNKGRGLLHAAARGDVERFQELLEMGLDPMMEDDAQQTAIDVAAACGNRDILELFEKKK</sequence>
<feature type="repeat" description="ANK" evidence="3">
    <location>
        <begin position="1199"/>
        <end position="1221"/>
    </location>
</feature>
<dbReference type="PROSITE" id="PS50088">
    <property type="entry name" value="ANK_REPEAT"/>
    <property type="match status" value="8"/>
</dbReference>
<evidence type="ECO:0000256" key="2">
    <source>
        <dbReference type="ARBA" id="ARBA00023043"/>
    </source>
</evidence>
<organism evidence="6 7">
    <name type="scientific">Trichoderma gamsii</name>
    <dbReference type="NCBI Taxonomy" id="398673"/>
    <lineage>
        <taxon>Eukaryota</taxon>
        <taxon>Fungi</taxon>
        <taxon>Dikarya</taxon>
        <taxon>Ascomycota</taxon>
        <taxon>Pezizomycotina</taxon>
        <taxon>Sordariomycetes</taxon>
        <taxon>Hypocreomycetidae</taxon>
        <taxon>Hypocreales</taxon>
        <taxon>Hypocreaceae</taxon>
        <taxon>Trichoderma</taxon>
    </lineage>
</organism>
<keyword evidence="2 3" id="KW-0040">ANK repeat</keyword>
<dbReference type="STRING" id="398673.A0A2P4ZS89"/>
<dbReference type="InterPro" id="IPR056884">
    <property type="entry name" value="NPHP3-like_N"/>
</dbReference>
<feature type="region of interest" description="Disordered" evidence="4">
    <location>
        <begin position="1715"/>
        <end position="1734"/>
    </location>
</feature>
<accession>A0A2P4ZS89</accession>
<feature type="repeat" description="ANK" evidence="3">
    <location>
        <begin position="1937"/>
        <end position="1973"/>
    </location>
</feature>
<dbReference type="Gene3D" id="3.40.50.300">
    <property type="entry name" value="P-loop containing nucleotide triphosphate hydrolases"/>
    <property type="match status" value="1"/>
</dbReference>
<comment type="caution">
    <text evidence="6">The sequence shown here is derived from an EMBL/GenBank/DDBJ whole genome shotgun (WGS) entry which is preliminary data.</text>
</comment>
<evidence type="ECO:0000313" key="7">
    <source>
        <dbReference type="Proteomes" id="UP000054821"/>
    </source>
</evidence>
<feature type="repeat" description="ANK" evidence="3">
    <location>
        <begin position="622"/>
        <end position="654"/>
    </location>
</feature>
<feature type="repeat" description="ANK" evidence="3">
    <location>
        <begin position="1266"/>
        <end position="1298"/>
    </location>
</feature>
<evidence type="ECO:0000256" key="3">
    <source>
        <dbReference type="PROSITE-ProRule" id="PRU00023"/>
    </source>
</evidence>
<dbReference type="Proteomes" id="UP000054821">
    <property type="component" value="Unassembled WGS sequence"/>
</dbReference>
<feature type="repeat" description="ANK" evidence="3">
    <location>
        <begin position="891"/>
        <end position="923"/>
    </location>
</feature>
<gene>
    <name evidence="6" type="ORF">TGAM01_v204062</name>
</gene>
<dbReference type="PANTHER" id="PTHR24126">
    <property type="entry name" value="ANKYRIN REPEAT, PH AND SEC7 DOMAIN CONTAINING PROTEIN SECG-RELATED"/>
    <property type="match status" value="1"/>
</dbReference>
<evidence type="ECO:0000256" key="4">
    <source>
        <dbReference type="SAM" id="MobiDB-lite"/>
    </source>
</evidence>
<dbReference type="SUPFAM" id="SSF48403">
    <property type="entry name" value="Ankyrin repeat"/>
    <property type="match status" value="6"/>
</dbReference>
<dbReference type="Pfam" id="PF24883">
    <property type="entry name" value="NPHP3_N"/>
    <property type="match status" value="1"/>
</dbReference>
<dbReference type="Gene3D" id="1.25.40.20">
    <property type="entry name" value="Ankyrin repeat-containing domain"/>
    <property type="match status" value="11"/>
</dbReference>
<dbReference type="RefSeq" id="XP_024405924.1">
    <property type="nucleotide sequence ID" value="XM_024549339.1"/>
</dbReference>
<dbReference type="Pfam" id="PF00023">
    <property type="entry name" value="Ank"/>
    <property type="match status" value="3"/>
</dbReference>
<dbReference type="InterPro" id="IPR027417">
    <property type="entry name" value="P-loop_NTPase"/>
</dbReference>
<reference evidence="6 7" key="1">
    <citation type="journal article" date="2016" name="Genome Announc.">
        <title>Draft Whole-Genome Sequence of Trichoderma gamsii T6085, a Promising Biocontrol Agent of Fusarium Head Blight on Wheat.</title>
        <authorList>
            <person name="Baroncelli R."/>
            <person name="Zapparata A."/>
            <person name="Piaggeschi G."/>
            <person name="Sarrocco S."/>
            <person name="Vannacci G."/>
        </authorList>
    </citation>
    <scope>NUCLEOTIDE SEQUENCE [LARGE SCALE GENOMIC DNA]</scope>
    <source>
        <strain evidence="6 7">T6085</strain>
    </source>
</reference>
<dbReference type="Pfam" id="PF12796">
    <property type="entry name" value="Ank_2"/>
    <property type="match status" value="4"/>
</dbReference>
<dbReference type="SUPFAM" id="SSF52540">
    <property type="entry name" value="P-loop containing nucleoside triphosphate hydrolases"/>
    <property type="match status" value="1"/>
</dbReference>
<dbReference type="EMBL" id="JPDN02000011">
    <property type="protein sequence ID" value="PON27113.1"/>
    <property type="molecule type" value="Genomic_DNA"/>
</dbReference>
<feature type="repeat" description="ANK" evidence="3">
    <location>
        <begin position="924"/>
        <end position="958"/>
    </location>
</feature>
<keyword evidence="1" id="KW-0677">Repeat</keyword>
<evidence type="ECO:0000259" key="5">
    <source>
        <dbReference type="Pfam" id="PF24883"/>
    </source>
</evidence>
<name>A0A2P4ZS89_9HYPO</name>
<dbReference type="PROSITE" id="PS50297">
    <property type="entry name" value="ANK_REP_REGION"/>
    <property type="match status" value="8"/>
</dbReference>
<keyword evidence="7" id="KW-1185">Reference proteome</keyword>
<dbReference type="GeneID" id="29980695"/>
<proteinExistence type="predicted"/>
<dbReference type="InterPro" id="IPR036770">
    <property type="entry name" value="Ankyrin_rpt-contain_sf"/>
</dbReference>
<feature type="repeat" description="ANK" evidence="3">
    <location>
        <begin position="1622"/>
        <end position="1661"/>
    </location>
</feature>
<feature type="domain" description="Nephrocystin 3-like N-terminal" evidence="5">
    <location>
        <begin position="73"/>
        <end position="235"/>
    </location>
</feature>
<feature type="repeat" description="ANK" evidence="3">
    <location>
        <begin position="588"/>
        <end position="620"/>
    </location>
</feature>
<evidence type="ECO:0000256" key="1">
    <source>
        <dbReference type="ARBA" id="ARBA00022737"/>
    </source>
</evidence>
<dbReference type="InterPro" id="IPR002110">
    <property type="entry name" value="Ankyrin_rpt"/>
</dbReference>
<dbReference type="SUPFAM" id="SSF140860">
    <property type="entry name" value="Pseudo ankyrin repeat-like"/>
    <property type="match status" value="1"/>
</dbReference>
<evidence type="ECO:0000313" key="6">
    <source>
        <dbReference type="EMBL" id="PON27113.1"/>
    </source>
</evidence>
<protein>
    <recommendedName>
        <fullName evidence="5">Nephrocystin 3-like N-terminal domain-containing protein</fullName>
    </recommendedName>
</protein>